<keyword evidence="1" id="KW-0472">Membrane</keyword>
<dbReference type="EMBL" id="JBJUIK010000011">
    <property type="protein sequence ID" value="KAL3514653.1"/>
    <property type="molecule type" value="Genomic_DNA"/>
</dbReference>
<comment type="caution">
    <text evidence="2">The sequence shown here is derived from an EMBL/GenBank/DDBJ whole genome shotgun (WGS) entry which is preliminary data.</text>
</comment>
<keyword evidence="1" id="KW-0812">Transmembrane</keyword>
<evidence type="ECO:0000256" key="1">
    <source>
        <dbReference type="SAM" id="Phobius"/>
    </source>
</evidence>
<protein>
    <submittedName>
        <fullName evidence="2">Uncharacterized protein</fullName>
    </submittedName>
</protein>
<feature type="transmembrane region" description="Helical" evidence="1">
    <location>
        <begin position="27"/>
        <end position="45"/>
    </location>
</feature>
<gene>
    <name evidence="2" type="ORF">ACH5RR_027370</name>
</gene>
<feature type="transmembrane region" description="Helical" evidence="1">
    <location>
        <begin position="74"/>
        <end position="98"/>
    </location>
</feature>
<proteinExistence type="predicted"/>
<name>A0ABD2ZA89_9GENT</name>
<keyword evidence="1" id="KW-1133">Transmembrane helix</keyword>
<dbReference type="AlphaFoldDB" id="A0ABD2ZA89"/>
<evidence type="ECO:0000313" key="3">
    <source>
        <dbReference type="Proteomes" id="UP001630127"/>
    </source>
</evidence>
<reference evidence="2 3" key="1">
    <citation type="submission" date="2024-11" db="EMBL/GenBank/DDBJ databases">
        <title>A near-complete genome assembly of Cinchona calisaya.</title>
        <authorList>
            <person name="Lian D.C."/>
            <person name="Zhao X.W."/>
            <person name="Wei L."/>
        </authorList>
    </citation>
    <scope>NUCLEOTIDE SEQUENCE [LARGE SCALE GENOMIC DNA]</scope>
    <source>
        <tissue evidence="2">Nenye</tissue>
    </source>
</reference>
<keyword evidence="3" id="KW-1185">Reference proteome</keyword>
<evidence type="ECO:0000313" key="2">
    <source>
        <dbReference type="EMBL" id="KAL3514653.1"/>
    </source>
</evidence>
<sequence length="117" mass="13557">MLPTTSKRVEEEIREIEKIEADSRWNLLPEVPLGIFCVGVAVYFVRDQWSNFMKIVHSQAIKKADKQQCMLIEILGIIFFVMGFIVLGICVDNIYSMVSCRRKIRRIRLQNHGPNAC</sequence>
<accession>A0ABD2ZA89</accession>
<organism evidence="2 3">
    <name type="scientific">Cinchona calisaya</name>
    <dbReference type="NCBI Taxonomy" id="153742"/>
    <lineage>
        <taxon>Eukaryota</taxon>
        <taxon>Viridiplantae</taxon>
        <taxon>Streptophyta</taxon>
        <taxon>Embryophyta</taxon>
        <taxon>Tracheophyta</taxon>
        <taxon>Spermatophyta</taxon>
        <taxon>Magnoliopsida</taxon>
        <taxon>eudicotyledons</taxon>
        <taxon>Gunneridae</taxon>
        <taxon>Pentapetalae</taxon>
        <taxon>asterids</taxon>
        <taxon>lamiids</taxon>
        <taxon>Gentianales</taxon>
        <taxon>Rubiaceae</taxon>
        <taxon>Cinchonoideae</taxon>
        <taxon>Cinchoneae</taxon>
        <taxon>Cinchona</taxon>
    </lineage>
</organism>
<dbReference type="Proteomes" id="UP001630127">
    <property type="component" value="Unassembled WGS sequence"/>
</dbReference>